<accession>A0A2T3A2N0</accession>
<evidence type="ECO:0000313" key="5">
    <source>
        <dbReference type="Proteomes" id="UP000241462"/>
    </source>
</evidence>
<dbReference type="InterPro" id="IPR044861">
    <property type="entry name" value="IPNS-like_FE2OG_OXY"/>
</dbReference>
<dbReference type="Pfam" id="PF14226">
    <property type="entry name" value="DIOX_N"/>
    <property type="match status" value="1"/>
</dbReference>
<dbReference type="InParanoid" id="A0A2T3A2N0"/>
<proteinExistence type="inferred from homology"/>
<dbReference type="GO" id="GO:0046872">
    <property type="term" value="F:metal ion binding"/>
    <property type="evidence" value="ECO:0007669"/>
    <property type="project" value="UniProtKB-KW"/>
</dbReference>
<keyword evidence="2" id="KW-0479">Metal-binding</keyword>
<dbReference type="OrthoDB" id="627829at2759"/>
<protein>
    <recommendedName>
        <fullName evidence="3">Fe2OG dioxygenase domain-containing protein</fullName>
    </recommendedName>
</protein>
<dbReference type="GO" id="GO:0044283">
    <property type="term" value="P:small molecule biosynthetic process"/>
    <property type="evidence" value="ECO:0007669"/>
    <property type="project" value="UniProtKB-ARBA"/>
</dbReference>
<keyword evidence="2" id="KW-0408">Iron</keyword>
<dbReference type="InterPro" id="IPR050231">
    <property type="entry name" value="Iron_ascorbate_oxido_reductase"/>
</dbReference>
<dbReference type="EMBL" id="KZ678495">
    <property type="protein sequence ID" value="PSR81747.1"/>
    <property type="molecule type" value="Genomic_DNA"/>
</dbReference>
<dbReference type="Proteomes" id="UP000241462">
    <property type="component" value="Unassembled WGS sequence"/>
</dbReference>
<dbReference type="Gene3D" id="2.60.120.330">
    <property type="entry name" value="B-lactam Antibiotic, Isopenicillin N Synthase, Chain"/>
    <property type="match status" value="1"/>
</dbReference>
<sequence length="413" mass="45215">MAATTQADTITLRLASGDGPVTRQVLRAPPRDATADEIPMIDISPLLPASNAPSLEARLAVAKQVRAAATNTGFFYIANHGIPESTTAAAHAACLDFFRQDPAVKLEARATQSAYFNGYKPPNTQRINPFERVDVRESFSWTYDPRLDPAAIAAAAAQGDGTNVLDSIPEGTRKFLRVEPDGPSGSEDDRFPWSMTKRTAPHFQPAVLAYWRSCLVLARALVRAFALSLDLDEGFFDDRFTYPDASLALNYYPPLPQQAAHTSGSSASSAGQDDAAAVSIGSHTDFQLFTILWQDTVGGLQVLNRQGQWIHARPIPGTFVVNIADYLQRITNGRYQSTIHKAQNLSGVERVSMPFFFGFNLNESCGVLENCVGEDGVRKYDEISCLEWVKRRVKAMHDTKGAEAEAEEKADQQ</sequence>
<dbReference type="STRING" id="2025994.A0A2T3A2N0"/>
<dbReference type="InterPro" id="IPR027443">
    <property type="entry name" value="IPNS-like_sf"/>
</dbReference>
<dbReference type="PANTHER" id="PTHR47990">
    <property type="entry name" value="2-OXOGLUTARATE (2OG) AND FE(II)-DEPENDENT OXYGENASE SUPERFAMILY PROTEIN-RELATED"/>
    <property type="match status" value="1"/>
</dbReference>
<evidence type="ECO:0000256" key="2">
    <source>
        <dbReference type="RuleBase" id="RU003682"/>
    </source>
</evidence>
<reference evidence="4 5" key="1">
    <citation type="journal article" date="2018" name="Mycol. Prog.">
        <title>Coniella lustricola, a new species from submerged detritus.</title>
        <authorList>
            <person name="Raudabaugh D.B."/>
            <person name="Iturriaga T."/>
            <person name="Carver A."/>
            <person name="Mondo S."/>
            <person name="Pangilinan J."/>
            <person name="Lipzen A."/>
            <person name="He G."/>
            <person name="Amirebrahimi M."/>
            <person name="Grigoriev I.V."/>
            <person name="Miller A.N."/>
        </authorList>
    </citation>
    <scope>NUCLEOTIDE SEQUENCE [LARGE SCALE GENOMIC DNA]</scope>
    <source>
        <strain evidence="4 5">B22-T-1</strain>
    </source>
</reference>
<evidence type="ECO:0000259" key="3">
    <source>
        <dbReference type="PROSITE" id="PS51471"/>
    </source>
</evidence>
<evidence type="ECO:0000313" key="4">
    <source>
        <dbReference type="EMBL" id="PSR81747.1"/>
    </source>
</evidence>
<organism evidence="4 5">
    <name type="scientific">Coniella lustricola</name>
    <dbReference type="NCBI Taxonomy" id="2025994"/>
    <lineage>
        <taxon>Eukaryota</taxon>
        <taxon>Fungi</taxon>
        <taxon>Dikarya</taxon>
        <taxon>Ascomycota</taxon>
        <taxon>Pezizomycotina</taxon>
        <taxon>Sordariomycetes</taxon>
        <taxon>Sordariomycetidae</taxon>
        <taxon>Diaporthales</taxon>
        <taxon>Schizoparmaceae</taxon>
        <taxon>Coniella</taxon>
    </lineage>
</organism>
<dbReference type="PROSITE" id="PS51471">
    <property type="entry name" value="FE2OG_OXY"/>
    <property type="match status" value="1"/>
</dbReference>
<dbReference type="InterPro" id="IPR005123">
    <property type="entry name" value="Oxoglu/Fe-dep_dioxygenase_dom"/>
</dbReference>
<dbReference type="SUPFAM" id="SSF51197">
    <property type="entry name" value="Clavaminate synthase-like"/>
    <property type="match status" value="1"/>
</dbReference>
<feature type="domain" description="Fe2OG dioxygenase" evidence="3">
    <location>
        <begin position="242"/>
        <end position="359"/>
    </location>
</feature>
<comment type="similarity">
    <text evidence="1 2">Belongs to the iron/ascorbate-dependent oxidoreductase family.</text>
</comment>
<name>A0A2T3A2N0_9PEZI</name>
<dbReference type="InterPro" id="IPR026992">
    <property type="entry name" value="DIOX_N"/>
</dbReference>
<gene>
    <name evidence="4" type="ORF">BD289DRAFT_372267</name>
</gene>
<dbReference type="Pfam" id="PF03171">
    <property type="entry name" value="2OG-FeII_Oxy"/>
    <property type="match status" value="1"/>
</dbReference>
<dbReference type="AlphaFoldDB" id="A0A2T3A2N0"/>
<keyword evidence="2" id="KW-0560">Oxidoreductase</keyword>
<dbReference type="GO" id="GO:0016491">
    <property type="term" value="F:oxidoreductase activity"/>
    <property type="evidence" value="ECO:0007669"/>
    <property type="project" value="UniProtKB-KW"/>
</dbReference>
<keyword evidence="5" id="KW-1185">Reference proteome</keyword>
<evidence type="ECO:0000256" key="1">
    <source>
        <dbReference type="ARBA" id="ARBA00008056"/>
    </source>
</evidence>